<evidence type="ECO:0000259" key="8">
    <source>
        <dbReference type="PROSITE" id="PS52035"/>
    </source>
</evidence>
<dbReference type="EMBL" id="CAEZYQ010000012">
    <property type="protein sequence ID" value="CAB4746473.1"/>
    <property type="molecule type" value="Genomic_DNA"/>
</dbReference>
<dbReference type="PROSITE" id="PS52035">
    <property type="entry name" value="PEPTIDASE_M14"/>
    <property type="match status" value="1"/>
</dbReference>
<evidence type="ECO:0000256" key="2">
    <source>
        <dbReference type="ARBA" id="ARBA00005988"/>
    </source>
</evidence>
<dbReference type="SMART" id="SM00631">
    <property type="entry name" value="Zn_pept"/>
    <property type="match status" value="1"/>
</dbReference>
<organism evidence="9">
    <name type="scientific">freshwater metagenome</name>
    <dbReference type="NCBI Taxonomy" id="449393"/>
    <lineage>
        <taxon>unclassified sequences</taxon>
        <taxon>metagenomes</taxon>
        <taxon>ecological metagenomes</taxon>
    </lineage>
</organism>
<dbReference type="InterPro" id="IPR000834">
    <property type="entry name" value="Peptidase_M14"/>
</dbReference>
<accession>A0A6J6TI71</accession>
<reference evidence="9" key="1">
    <citation type="submission" date="2020-05" db="EMBL/GenBank/DDBJ databases">
        <authorList>
            <person name="Chiriac C."/>
            <person name="Salcher M."/>
            <person name="Ghai R."/>
            <person name="Kavagutti S V."/>
        </authorList>
    </citation>
    <scope>NUCLEOTIDE SEQUENCE</scope>
</reference>
<evidence type="ECO:0000256" key="7">
    <source>
        <dbReference type="SAM" id="MobiDB-lite"/>
    </source>
</evidence>
<proteinExistence type="inferred from homology"/>
<feature type="region of interest" description="Disordered" evidence="7">
    <location>
        <begin position="264"/>
        <end position="305"/>
    </location>
</feature>
<evidence type="ECO:0000256" key="3">
    <source>
        <dbReference type="ARBA" id="ARBA00022670"/>
    </source>
</evidence>
<evidence type="ECO:0000256" key="1">
    <source>
        <dbReference type="ARBA" id="ARBA00001947"/>
    </source>
</evidence>
<keyword evidence="4" id="KW-0378">Hydrolase</keyword>
<name>A0A6J6TI71_9ZZZZ</name>
<dbReference type="GO" id="GO:0006508">
    <property type="term" value="P:proteolysis"/>
    <property type="evidence" value="ECO:0007669"/>
    <property type="project" value="UniProtKB-KW"/>
</dbReference>
<comment type="cofactor">
    <cofactor evidence="1">
        <name>Zn(2+)</name>
        <dbReference type="ChEBI" id="CHEBI:29105"/>
    </cofactor>
</comment>
<dbReference type="PANTHER" id="PTHR11705:SF143">
    <property type="entry name" value="SLL0236 PROTEIN"/>
    <property type="match status" value="1"/>
</dbReference>
<dbReference type="GO" id="GO:0008270">
    <property type="term" value="F:zinc ion binding"/>
    <property type="evidence" value="ECO:0007669"/>
    <property type="project" value="InterPro"/>
</dbReference>
<evidence type="ECO:0000256" key="5">
    <source>
        <dbReference type="ARBA" id="ARBA00022833"/>
    </source>
</evidence>
<keyword evidence="5" id="KW-0862">Zinc</keyword>
<dbReference type="Gene3D" id="3.40.630.10">
    <property type="entry name" value="Zn peptidases"/>
    <property type="match status" value="1"/>
</dbReference>
<keyword evidence="6" id="KW-0482">Metalloprotease</keyword>
<dbReference type="SUPFAM" id="SSF53187">
    <property type="entry name" value="Zn-dependent exopeptidases"/>
    <property type="match status" value="1"/>
</dbReference>
<keyword evidence="3" id="KW-0645">Protease</keyword>
<evidence type="ECO:0000256" key="6">
    <source>
        <dbReference type="ARBA" id="ARBA00023049"/>
    </source>
</evidence>
<dbReference type="PANTHER" id="PTHR11705">
    <property type="entry name" value="PROTEASE FAMILY M14 CARBOXYPEPTIDASE A,B"/>
    <property type="match status" value="1"/>
</dbReference>
<dbReference type="GO" id="GO:0005615">
    <property type="term" value="C:extracellular space"/>
    <property type="evidence" value="ECO:0007669"/>
    <property type="project" value="TreeGrafter"/>
</dbReference>
<evidence type="ECO:0000313" key="9">
    <source>
        <dbReference type="EMBL" id="CAB4746473.1"/>
    </source>
</evidence>
<sequence length="305" mass="32836">MPRSRAGARSRVGLAVLLAALAAPVLALGSQQVSVATQVPAARAQREAVVQTVKIGESVRGRPILAHRLGEPADNGVPTVVLIGAMHGNERRTRPALWSILDGKPLIGAEVWVIPTYNPDGIAAGTRRNARGVDLNRNFPYRWAPLDGNYESGPRPASEPETRAVMRFLARVRPDRILSFHQPLHGVDTDTKDRAFAERVARILRLPRKTFDCGGVCHGTMTGWFNDRYAGSALTVELGPAPGEAYLRDVLAPRILRAVGVEPGAYEWGPMPEPTEEPEPTQEPTPTAEPTATAEPTPGEPTPGS</sequence>
<feature type="domain" description="Peptidase M14" evidence="8">
    <location>
        <begin position="27"/>
        <end position="305"/>
    </location>
</feature>
<feature type="compositionally biased region" description="Low complexity" evidence="7">
    <location>
        <begin position="282"/>
        <end position="297"/>
    </location>
</feature>
<dbReference type="GO" id="GO:0004181">
    <property type="term" value="F:metallocarboxypeptidase activity"/>
    <property type="evidence" value="ECO:0007669"/>
    <property type="project" value="InterPro"/>
</dbReference>
<evidence type="ECO:0000256" key="4">
    <source>
        <dbReference type="ARBA" id="ARBA00022801"/>
    </source>
</evidence>
<dbReference type="Pfam" id="PF00246">
    <property type="entry name" value="Peptidase_M14"/>
    <property type="match status" value="1"/>
</dbReference>
<comment type="similarity">
    <text evidence="2">Belongs to the peptidase M14 family.</text>
</comment>
<protein>
    <submittedName>
        <fullName evidence="9">Unannotated protein</fullName>
    </submittedName>
</protein>
<gene>
    <name evidence="9" type="ORF">UFOPK2761_01692</name>
</gene>
<dbReference type="AlphaFoldDB" id="A0A6J6TI71"/>
<dbReference type="PRINTS" id="PR00765">
    <property type="entry name" value="CRBOXYPTASEA"/>
</dbReference>